<evidence type="ECO:0000313" key="2">
    <source>
        <dbReference type="EMBL" id="KRM72597.1"/>
    </source>
</evidence>
<evidence type="ECO:0000313" key="3">
    <source>
        <dbReference type="Proteomes" id="UP000051672"/>
    </source>
</evidence>
<comment type="caution">
    <text evidence="2">The sequence shown here is derived from an EMBL/GenBank/DDBJ whole genome shotgun (WGS) entry which is preliminary data.</text>
</comment>
<dbReference type="InterPro" id="IPR029491">
    <property type="entry name" value="Helicase_HTH"/>
</dbReference>
<proteinExistence type="predicted"/>
<dbReference type="EMBL" id="AYZQ01000001">
    <property type="protein sequence ID" value="KRM72597.1"/>
    <property type="molecule type" value="Genomic_DNA"/>
</dbReference>
<keyword evidence="3" id="KW-1185">Reference proteome</keyword>
<gene>
    <name evidence="2" type="ORF">FC34_GL000306</name>
</gene>
<dbReference type="RefSeq" id="WP_057893622.1">
    <property type="nucleotide sequence ID" value="NZ_AYZQ01000001.1"/>
</dbReference>
<organism evidence="2 3">
    <name type="scientific">Lacticaseibacillus brantae DSM 23927</name>
    <dbReference type="NCBI Taxonomy" id="1423727"/>
    <lineage>
        <taxon>Bacteria</taxon>
        <taxon>Bacillati</taxon>
        <taxon>Bacillota</taxon>
        <taxon>Bacilli</taxon>
        <taxon>Lactobacillales</taxon>
        <taxon>Lactobacillaceae</taxon>
        <taxon>Lacticaseibacillus</taxon>
    </lineage>
</organism>
<feature type="domain" description="Helicase Helix-turn-helix" evidence="1">
    <location>
        <begin position="227"/>
        <end position="282"/>
    </location>
</feature>
<dbReference type="PATRIC" id="fig|1423727.3.peg.309"/>
<dbReference type="AlphaFoldDB" id="A0A0R2B0M3"/>
<dbReference type="STRING" id="1423727.FC34_GL000306"/>
<dbReference type="Proteomes" id="UP000051672">
    <property type="component" value="Unassembled WGS sequence"/>
</dbReference>
<reference evidence="2 3" key="1">
    <citation type="journal article" date="2015" name="Genome Announc.">
        <title>Expanding the biotechnology potential of lactobacilli through comparative genomics of 213 strains and associated genera.</title>
        <authorList>
            <person name="Sun Z."/>
            <person name="Harris H.M."/>
            <person name="McCann A."/>
            <person name="Guo C."/>
            <person name="Argimon S."/>
            <person name="Zhang W."/>
            <person name="Yang X."/>
            <person name="Jeffery I.B."/>
            <person name="Cooney J.C."/>
            <person name="Kagawa T.F."/>
            <person name="Liu W."/>
            <person name="Song Y."/>
            <person name="Salvetti E."/>
            <person name="Wrobel A."/>
            <person name="Rasinkangas P."/>
            <person name="Parkhill J."/>
            <person name="Rea M.C."/>
            <person name="O'Sullivan O."/>
            <person name="Ritari J."/>
            <person name="Douillard F.P."/>
            <person name="Paul Ross R."/>
            <person name="Yang R."/>
            <person name="Briner A.E."/>
            <person name="Felis G.E."/>
            <person name="de Vos W.M."/>
            <person name="Barrangou R."/>
            <person name="Klaenhammer T.R."/>
            <person name="Caufield P.W."/>
            <person name="Cui Y."/>
            <person name="Zhang H."/>
            <person name="O'Toole P.W."/>
        </authorList>
    </citation>
    <scope>NUCLEOTIDE SEQUENCE [LARGE SCALE GENOMIC DNA]</scope>
    <source>
        <strain evidence="2 3">DSM 23927</strain>
    </source>
</reference>
<protein>
    <recommendedName>
        <fullName evidence="1">Helicase Helix-turn-helix domain-containing protein</fullName>
    </recommendedName>
</protein>
<sequence length="321" mass="36253">MDDLVLNFFDDLPWRPLSLWGLLTNKKTISNLYAALQHHQLSRLQLYPTLSRENFQATIQQLEHSGLIEVADAGAIRTSAGKKRQQAHFLPSHYQPWMNLFQFEPRLYLGVQVLSEASYANRKYQPVIGDYATQQQVKQWYRRLGSQSGITELTAVFSMLEPAVANRLASLFIGHDFAGTAVLQTVPDQMTHIDDLSQLVALIDQHPEWQALQQLWGGRLPLISLSAARSLAGLNQGLSIPQIAHNSRLRPSTVMEHIQLAALFGANIPVEQLYTAAEQATLTPLQGHNHQTIIESTGLDFFHVRLFQILAVQQRWVLHDN</sequence>
<dbReference type="Pfam" id="PF14493">
    <property type="entry name" value="HTH_40"/>
    <property type="match status" value="1"/>
</dbReference>
<accession>A0A0R2B0M3</accession>
<evidence type="ECO:0000259" key="1">
    <source>
        <dbReference type="Pfam" id="PF14493"/>
    </source>
</evidence>
<dbReference type="OrthoDB" id="2146354at2"/>
<name>A0A0R2B0M3_9LACO</name>